<evidence type="ECO:0000313" key="1">
    <source>
        <dbReference type="EMBL" id="KAI0041053.1"/>
    </source>
</evidence>
<proteinExistence type="predicted"/>
<dbReference type="Proteomes" id="UP000814033">
    <property type="component" value="Unassembled WGS sequence"/>
</dbReference>
<feature type="non-terminal residue" evidence="1">
    <location>
        <position position="1"/>
    </location>
</feature>
<comment type="caution">
    <text evidence="1">The sequence shown here is derived from an EMBL/GenBank/DDBJ whole genome shotgun (WGS) entry which is preliminary data.</text>
</comment>
<evidence type="ECO:0000313" key="2">
    <source>
        <dbReference type="Proteomes" id="UP000814033"/>
    </source>
</evidence>
<gene>
    <name evidence="1" type="ORF">FA95DRAFT_1501960</name>
</gene>
<keyword evidence="2" id="KW-1185">Reference proteome</keyword>
<reference evidence="1" key="2">
    <citation type="journal article" date="2022" name="New Phytol.">
        <title>Evolutionary transition to the ectomycorrhizal habit in the genomes of a hyperdiverse lineage of mushroom-forming fungi.</title>
        <authorList>
            <person name="Looney B."/>
            <person name="Miyauchi S."/>
            <person name="Morin E."/>
            <person name="Drula E."/>
            <person name="Courty P.E."/>
            <person name="Kohler A."/>
            <person name="Kuo A."/>
            <person name="LaButti K."/>
            <person name="Pangilinan J."/>
            <person name="Lipzen A."/>
            <person name="Riley R."/>
            <person name="Andreopoulos W."/>
            <person name="He G."/>
            <person name="Johnson J."/>
            <person name="Nolan M."/>
            <person name="Tritt A."/>
            <person name="Barry K.W."/>
            <person name="Grigoriev I.V."/>
            <person name="Nagy L.G."/>
            <person name="Hibbett D."/>
            <person name="Henrissat B."/>
            <person name="Matheny P.B."/>
            <person name="Labbe J."/>
            <person name="Martin F.M."/>
        </authorList>
    </citation>
    <scope>NUCLEOTIDE SEQUENCE</scope>
    <source>
        <strain evidence="1">FP105234-sp</strain>
    </source>
</reference>
<dbReference type="EMBL" id="MU276148">
    <property type="protein sequence ID" value="KAI0041053.1"/>
    <property type="molecule type" value="Genomic_DNA"/>
</dbReference>
<reference evidence="1" key="1">
    <citation type="submission" date="2021-02" db="EMBL/GenBank/DDBJ databases">
        <authorList>
            <consortium name="DOE Joint Genome Institute"/>
            <person name="Ahrendt S."/>
            <person name="Looney B.P."/>
            <person name="Miyauchi S."/>
            <person name="Morin E."/>
            <person name="Drula E."/>
            <person name="Courty P.E."/>
            <person name="Chicoki N."/>
            <person name="Fauchery L."/>
            <person name="Kohler A."/>
            <person name="Kuo A."/>
            <person name="Labutti K."/>
            <person name="Pangilinan J."/>
            <person name="Lipzen A."/>
            <person name="Riley R."/>
            <person name="Andreopoulos W."/>
            <person name="He G."/>
            <person name="Johnson J."/>
            <person name="Barry K.W."/>
            <person name="Grigoriev I.V."/>
            <person name="Nagy L."/>
            <person name="Hibbett D."/>
            <person name="Henrissat B."/>
            <person name="Matheny P.B."/>
            <person name="Labbe J."/>
            <person name="Martin F."/>
        </authorList>
    </citation>
    <scope>NUCLEOTIDE SEQUENCE</scope>
    <source>
        <strain evidence="1">FP105234-sp</strain>
    </source>
</reference>
<name>A0ACB8RAK9_9AGAM</name>
<protein>
    <submittedName>
        <fullName evidence="1">Uncharacterized protein</fullName>
    </submittedName>
</protein>
<sequence>SRRARAAHGHRIETGNATPALWPPLHRLWADLVLAQANMPDTADEPALRALILSLGKLTRNLAADVASNQNRVFAVEPHIRNLVRVYTAWTRENDAASYTVTRMLTQALSNIVTGNNDLQRKLWADYMALPEEQSILIRLLASPDTQTVISVLVLCINCIRGDAQRGLLLCTTTTGVRLCVSLLDTLEKYLDFPESDDEGKVFELGYAVMCALFEQGHFAELFRRMSMEDEAVAPPQMTLLKLLDSSLHASDSRGRRSAERRDLVVFLASSLFFSLSGYAQHAIRQAISALPAPAGNASPHEIEIHTEPHGAGGALDLQLPGVCAALVLLAQCLVTILLAEEDEQQHAGVADAAGPAPRVTVTLKATVSESRSSEGFVERLLETLRLLDVFLPRIQFGKAAPAARDAGGGAGQGVGVGSAARADATGFAYLKRDLVRLLGVLCHDSRGTQDRVRLCQGIPVVLNLCVIDERNPYLREHALFALRNILHHNADNQAVVDAIRPMGTWDEDGVLRDTPGAVRR</sequence>
<accession>A0ACB8RAK9</accession>
<organism evidence="1 2">
    <name type="scientific">Auriscalpium vulgare</name>
    <dbReference type="NCBI Taxonomy" id="40419"/>
    <lineage>
        <taxon>Eukaryota</taxon>
        <taxon>Fungi</taxon>
        <taxon>Dikarya</taxon>
        <taxon>Basidiomycota</taxon>
        <taxon>Agaricomycotina</taxon>
        <taxon>Agaricomycetes</taxon>
        <taxon>Russulales</taxon>
        <taxon>Auriscalpiaceae</taxon>
        <taxon>Auriscalpium</taxon>
    </lineage>
</organism>